<comment type="caution">
    <text evidence="4">The sequence shown here is derived from an EMBL/GenBank/DDBJ whole genome shotgun (WGS) entry which is preliminary data.</text>
</comment>
<feature type="signal peptide" evidence="2">
    <location>
        <begin position="1"/>
        <end position="24"/>
    </location>
</feature>
<evidence type="ECO:0000313" key="4">
    <source>
        <dbReference type="EMBL" id="KKQ91030.1"/>
    </source>
</evidence>
<sequence>MPKGISTLIFVLVILTAIASVASAEGVLDTKVMINYQNKPFAEVMTDLATQAKTLVKFDPAISGSITLDLGETTLSNAFNQIAVITETYWGLTPDGVIVVAPPNPKGPYFKDISEVRTIKVNHITVDEVVKALADHPYLGFAKPVQSINSLSVIAPPAIIARLEADVRRVDVPKPMTKTKVAVLDTSRVKDKRFNIDWEYTTGLESTGPTVRTIQLAGMDLGYTSIGAQKILMSLKNSYSKDELKIMAQPELVARDNEEATLSFVKRYTVPSAIFYGVTTPPAQFKEIEAGIKLKVRPRVIVGEDGEKWILITIEPNVSEVVGTGPYGVPVVNLREISSTLLVRNGETIIAAASVSDLGYEIKTVTKVPILSEIPLIGKLFIWPSKRREARNQEITILITPKILEAGEKEPEVEKAKVIIEERTPEKAQPTN</sequence>
<dbReference type="GO" id="GO:0015627">
    <property type="term" value="C:type II protein secretion system complex"/>
    <property type="evidence" value="ECO:0007669"/>
    <property type="project" value="TreeGrafter"/>
</dbReference>
<name>A0A0G0LSR6_9BACT</name>
<dbReference type="PANTHER" id="PTHR30332">
    <property type="entry name" value="PROBABLE GENERAL SECRETION PATHWAY PROTEIN D"/>
    <property type="match status" value="1"/>
</dbReference>
<dbReference type="Proteomes" id="UP000033862">
    <property type="component" value="Unassembled WGS sequence"/>
</dbReference>
<dbReference type="PRINTS" id="PR00811">
    <property type="entry name" value="BCTERIALGSPD"/>
</dbReference>
<feature type="domain" description="Type II/III secretion system secretin-like" evidence="3">
    <location>
        <begin position="240"/>
        <end position="404"/>
    </location>
</feature>
<evidence type="ECO:0000259" key="3">
    <source>
        <dbReference type="Pfam" id="PF00263"/>
    </source>
</evidence>
<dbReference type="Pfam" id="PF00263">
    <property type="entry name" value="Secretin"/>
    <property type="match status" value="1"/>
</dbReference>
<protein>
    <recommendedName>
        <fullName evidence="3">Type II/III secretion system secretin-like domain-containing protein</fullName>
    </recommendedName>
</protein>
<dbReference type="InterPro" id="IPR004846">
    <property type="entry name" value="T2SS/T3SS_dom"/>
</dbReference>
<dbReference type="InterPro" id="IPR001775">
    <property type="entry name" value="GspD/PilQ"/>
</dbReference>
<dbReference type="GO" id="GO:0009306">
    <property type="term" value="P:protein secretion"/>
    <property type="evidence" value="ECO:0007669"/>
    <property type="project" value="InterPro"/>
</dbReference>
<feature type="chain" id="PRO_5002533371" description="Type II/III secretion system secretin-like domain-containing protein" evidence="2">
    <location>
        <begin position="25"/>
        <end position="432"/>
    </location>
</feature>
<accession>A0A0G0LSR6</accession>
<organism evidence="4 5">
    <name type="scientific">Berkelbacteria bacterium GW2011_GWA1_39_10</name>
    <dbReference type="NCBI Taxonomy" id="1618332"/>
    <lineage>
        <taxon>Bacteria</taxon>
        <taxon>Candidatus Berkelbacteria</taxon>
    </lineage>
</organism>
<gene>
    <name evidence="4" type="ORF">UT15_C0001G0010</name>
</gene>
<dbReference type="PANTHER" id="PTHR30332:SF17">
    <property type="entry name" value="TYPE IV PILIATION SYSTEM PROTEIN DR_0774-RELATED"/>
    <property type="match status" value="1"/>
</dbReference>
<evidence type="ECO:0000256" key="1">
    <source>
        <dbReference type="RuleBase" id="RU004003"/>
    </source>
</evidence>
<dbReference type="AlphaFoldDB" id="A0A0G0LSR6"/>
<evidence type="ECO:0000313" key="5">
    <source>
        <dbReference type="Proteomes" id="UP000033862"/>
    </source>
</evidence>
<comment type="similarity">
    <text evidence="1">Belongs to the bacterial secretin family.</text>
</comment>
<dbReference type="EMBL" id="LBVS01000001">
    <property type="protein sequence ID" value="KKQ91030.1"/>
    <property type="molecule type" value="Genomic_DNA"/>
</dbReference>
<proteinExistence type="inferred from homology"/>
<keyword evidence="2" id="KW-0732">Signal</keyword>
<evidence type="ECO:0000256" key="2">
    <source>
        <dbReference type="SAM" id="SignalP"/>
    </source>
</evidence>
<reference evidence="4 5" key="1">
    <citation type="journal article" date="2015" name="Nature">
        <title>rRNA introns, odd ribosomes, and small enigmatic genomes across a large radiation of phyla.</title>
        <authorList>
            <person name="Brown C.T."/>
            <person name="Hug L.A."/>
            <person name="Thomas B.C."/>
            <person name="Sharon I."/>
            <person name="Castelle C.J."/>
            <person name="Singh A."/>
            <person name="Wilkins M.J."/>
            <person name="Williams K.H."/>
            <person name="Banfield J.F."/>
        </authorList>
    </citation>
    <scope>NUCLEOTIDE SEQUENCE [LARGE SCALE GENOMIC DNA]</scope>
</reference>
<dbReference type="STRING" id="1618332.UT15_C0001G0010"/>
<dbReference type="InterPro" id="IPR050810">
    <property type="entry name" value="Bact_Secretion_Sys_Channel"/>
</dbReference>